<keyword evidence="7" id="KW-0862">Zinc</keyword>
<accession>A0A7R8D4D7</accession>
<keyword evidence="6" id="KW-0677">Repeat</keyword>
<evidence type="ECO:0000256" key="7">
    <source>
        <dbReference type="ARBA" id="ARBA00022833"/>
    </source>
</evidence>
<proteinExistence type="inferred from homology"/>
<keyword evidence="3" id="KW-0637">Prenyltransferase</keyword>
<gene>
    <name evidence="9" type="ORF">LSAA_13993</name>
</gene>
<name>A0A7R8D4D7_LEPSM</name>
<evidence type="ECO:0000256" key="5">
    <source>
        <dbReference type="ARBA" id="ARBA00022723"/>
    </source>
</evidence>
<evidence type="ECO:0000259" key="8">
    <source>
        <dbReference type="Pfam" id="PF00432"/>
    </source>
</evidence>
<dbReference type="AlphaFoldDB" id="A0A7R8D4D7"/>
<dbReference type="InterPro" id="IPR045089">
    <property type="entry name" value="PGGT1B-like"/>
</dbReference>
<dbReference type="PANTHER" id="PTHR11774">
    <property type="entry name" value="GERANYLGERANYL TRANSFERASE TYPE BETA SUBUNIT"/>
    <property type="match status" value="1"/>
</dbReference>
<evidence type="ECO:0000256" key="4">
    <source>
        <dbReference type="ARBA" id="ARBA00022679"/>
    </source>
</evidence>
<dbReference type="GO" id="GO:0005953">
    <property type="term" value="C:CAAX-protein geranylgeranyltransferase complex"/>
    <property type="evidence" value="ECO:0007669"/>
    <property type="project" value="TreeGrafter"/>
</dbReference>
<dbReference type="OrthoDB" id="24893at2759"/>
<sequence length="173" mass="19263">MALFLASFEDPQSDLRFLYCACAISYILQDWSAVNVPLAKQFILSAWRPEGGFAQNPGCEAHGGSTFCAVASLYLMGDLETALSNVQRRKLERWCLHRIGNGFQGRPNKPSDSCYSFWVGATLRLLGVDVDLQSCIDFTLSTQSPIVGGFAKWTDCNTDPLHTYFFSSRPVHH</sequence>
<comment type="cofactor">
    <cofactor evidence="1">
        <name>Zn(2+)</name>
        <dbReference type="ChEBI" id="CHEBI:29105"/>
    </cofactor>
</comment>
<keyword evidence="10" id="KW-1185">Reference proteome</keyword>
<organism evidence="9 10">
    <name type="scientific">Lepeophtheirus salmonis</name>
    <name type="common">Salmon louse</name>
    <name type="synonym">Caligus salmonis</name>
    <dbReference type="NCBI Taxonomy" id="72036"/>
    <lineage>
        <taxon>Eukaryota</taxon>
        <taxon>Metazoa</taxon>
        <taxon>Ecdysozoa</taxon>
        <taxon>Arthropoda</taxon>
        <taxon>Crustacea</taxon>
        <taxon>Multicrustacea</taxon>
        <taxon>Hexanauplia</taxon>
        <taxon>Copepoda</taxon>
        <taxon>Siphonostomatoida</taxon>
        <taxon>Caligidae</taxon>
        <taxon>Lepeophtheirus</taxon>
    </lineage>
</organism>
<feature type="domain" description="Prenyltransferase alpha-alpha toroid" evidence="8">
    <location>
        <begin position="7"/>
        <end position="165"/>
    </location>
</feature>
<dbReference type="GO" id="GO:0046872">
    <property type="term" value="F:metal ion binding"/>
    <property type="evidence" value="ECO:0007669"/>
    <property type="project" value="UniProtKB-KW"/>
</dbReference>
<dbReference type="SUPFAM" id="SSF48239">
    <property type="entry name" value="Terpenoid cyclases/Protein prenyltransferases"/>
    <property type="match status" value="1"/>
</dbReference>
<dbReference type="EMBL" id="HG994587">
    <property type="protein sequence ID" value="CAF3021106.1"/>
    <property type="molecule type" value="Genomic_DNA"/>
</dbReference>
<dbReference type="GO" id="GO:0004662">
    <property type="term" value="F:CAAX-protein geranylgeranyltransferase activity"/>
    <property type="evidence" value="ECO:0007669"/>
    <property type="project" value="UniProtKB-EC"/>
</dbReference>
<dbReference type="InterPro" id="IPR008930">
    <property type="entry name" value="Terpenoid_cyclase/PrenylTrfase"/>
</dbReference>
<evidence type="ECO:0000256" key="6">
    <source>
        <dbReference type="ARBA" id="ARBA00022737"/>
    </source>
</evidence>
<keyword evidence="4 9" id="KW-0808">Transferase</keyword>
<keyword evidence="5" id="KW-0479">Metal-binding</keyword>
<evidence type="ECO:0000313" key="9">
    <source>
        <dbReference type="EMBL" id="CAF3021106.1"/>
    </source>
</evidence>
<protein>
    <submittedName>
        <fullName evidence="9">PGTB1</fullName>
        <ecNumber evidence="9">2.5.1.59</ecNumber>
    </submittedName>
</protein>
<evidence type="ECO:0000256" key="2">
    <source>
        <dbReference type="ARBA" id="ARBA00010497"/>
    </source>
</evidence>
<evidence type="ECO:0000256" key="1">
    <source>
        <dbReference type="ARBA" id="ARBA00001947"/>
    </source>
</evidence>
<dbReference type="PANTHER" id="PTHR11774:SF4">
    <property type="entry name" value="GERANYLGERANYL TRANSFERASE TYPE-1 SUBUNIT BETA"/>
    <property type="match status" value="1"/>
</dbReference>
<dbReference type="Proteomes" id="UP000675881">
    <property type="component" value="Chromosome 8"/>
</dbReference>
<evidence type="ECO:0000256" key="3">
    <source>
        <dbReference type="ARBA" id="ARBA00022602"/>
    </source>
</evidence>
<dbReference type="Gene3D" id="1.50.10.20">
    <property type="match status" value="1"/>
</dbReference>
<evidence type="ECO:0000313" key="10">
    <source>
        <dbReference type="Proteomes" id="UP000675881"/>
    </source>
</evidence>
<dbReference type="Pfam" id="PF00432">
    <property type="entry name" value="Prenyltrans"/>
    <property type="match status" value="1"/>
</dbReference>
<reference evidence="9" key="1">
    <citation type="submission" date="2021-02" db="EMBL/GenBank/DDBJ databases">
        <authorList>
            <person name="Bekaert M."/>
        </authorList>
    </citation>
    <scope>NUCLEOTIDE SEQUENCE</scope>
    <source>
        <strain evidence="9">IoA-00</strain>
    </source>
</reference>
<comment type="similarity">
    <text evidence="2">Belongs to the protein prenyltransferase subunit beta family.</text>
</comment>
<dbReference type="EC" id="2.5.1.59" evidence="9"/>
<dbReference type="InterPro" id="IPR001330">
    <property type="entry name" value="Prenyltrans"/>
</dbReference>